<gene>
    <name evidence="10" type="ORF">FOL47_004499</name>
</gene>
<dbReference type="GO" id="GO:0006269">
    <property type="term" value="P:DNA replication, synthesis of primer"/>
    <property type="evidence" value="ECO:0007669"/>
    <property type="project" value="UniProtKB-KW"/>
</dbReference>
<dbReference type="InterPro" id="IPR058560">
    <property type="entry name" value="DNA_primase_C"/>
</dbReference>
<dbReference type="PANTHER" id="PTHR10537">
    <property type="entry name" value="DNA PRIMASE LARGE SUBUNIT"/>
    <property type="match status" value="1"/>
</dbReference>
<dbReference type="GO" id="GO:0051539">
    <property type="term" value="F:4 iron, 4 sulfur cluster binding"/>
    <property type="evidence" value="ECO:0007669"/>
    <property type="project" value="UniProtKB-KW"/>
</dbReference>
<evidence type="ECO:0000256" key="7">
    <source>
        <dbReference type="ARBA" id="ARBA00023014"/>
    </source>
</evidence>
<keyword evidence="4" id="KW-0235">DNA replication</keyword>
<keyword evidence="6" id="KW-0408">Iron</keyword>
<organism evidence="10 11">
    <name type="scientific">Perkinsus chesapeaki</name>
    <name type="common">Clam parasite</name>
    <name type="synonym">Perkinsus andrewsi</name>
    <dbReference type="NCBI Taxonomy" id="330153"/>
    <lineage>
        <taxon>Eukaryota</taxon>
        <taxon>Sar</taxon>
        <taxon>Alveolata</taxon>
        <taxon>Perkinsozoa</taxon>
        <taxon>Perkinsea</taxon>
        <taxon>Perkinsida</taxon>
        <taxon>Perkinsidae</taxon>
        <taxon>Perkinsus</taxon>
    </lineage>
</organism>
<evidence type="ECO:0000256" key="2">
    <source>
        <dbReference type="ARBA" id="ARBA00022485"/>
    </source>
</evidence>
<dbReference type="EMBL" id="JAAPAO010000256">
    <property type="protein sequence ID" value="KAF4665597.1"/>
    <property type="molecule type" value="Genomic_DNA"/>
</dbReference>
<evidence type="ECO:0000256" key="1">
    <source>
        <dbReference type="ARBA" id="ARBA00001966"/>
    </source>
</evidence>
<accession>A0A7J6M2B2</accession>
<keyword evidence="7" id="KW-0411">Iron-sulfur</keyword>
<dbReference type="GO" id="GO:0046872">
    <property type="term" value="F:metal ion binding"/>
    <property type="evidence" value="ECO:0007669"/>
    <property type="project" value="UniProtKB-KW"/>
</dbReference>
<dbReference type="PANTHER" id="PTHR10537:SF3">
    <property type="entry name" value="DNA PRIMASE LARGE SUBUNIT"/>
    <property type="match status" value="1"/>
</dbReference>
<proteinExistence type="predicted"/>
<comment type="caution">
    <text evidence="10">The sequence shown here is derived from an EMBL/GenBank/DDBJ whole genome shotgun (WGS) entry which is preliminary data.</text>
</comment>
<evidence type="ECO:0000256" key="4">
    <source>
        <dbReference type="ARBA" id="ARBA00022705"/>
    </source>
</evidence>
<evidence type="ECO:0000256" key="5">
    <source>
        <dbReference type="ARBA" id="ARBA00022723"/>
    </source>
</evidence>
<evidence type="ECO:0000256" key="8">
    <source>
        <dbReference type="SAM" id="MobiDB-lite"/>
    </source>
</evidence>
<keyword evidence="11" id="KW-1185">Reference proteome</keyword>
<dbReference type="InterPro" id="IPR007238">
    <property type="entry name" value="DNA_primase_lsu_euk/arc"/>
</dbReference>
<dbReference type="AlphaFoldDB" id="A0A7J6M2B2"/>
<feature type="region of interest" description="Disordered" evidence="8">
    <location>
        <begin position="182"/>
        <end position="203"/>
    </location>
</feature>
<dbReference type="Pfam" id="PF04104">
    <property type="entry name" value="DNA_primase_lrg"/>
    <property type="match status" value="1"/>
</dbReference>
<evidence type="ECO:0000313" key="10">
    <source>
        <dbReference type="EMBL" id="KAF4665597.1"/>
    </source>
</evidence>
<evidence type="ECO:0000256" key="3">
    <source>
        <dbReference type="ARBA" id="ARBA00022515"/>
    </source>
</evidence>
<reference evidence="10 11" key="1">
    <citation type="submission" date="2020-04" db="EMBL/GenBank/DDBJ databases">
        <title>Perkinsus chesapeaki whole genome sequence.</title>
        <authorList>
            <person name="Bogema D.R."/>
        </authorList>
    </citation>
    <scope>NUCLEOTIDE SEQUENCE [LARGE SCALE GENOMIC DNA]</scope>
    <source>
        <strain evidence="10">ATCC PRA-425</strain>
    </source>
</reference>
<keyword evidence="2" id="KW-0004">4Fe-4S</keyword>
<feature type="domain" description="DNA primase large subunit C-terminal" evidence="9">
    <location>
        <begin position="1"/>
        <end position="169"/>
    </location>
</feature>
<evidence type="ECO:0000259" key="9">
    <source>
        <dbReference type="Pfam" id="PF04104"/>
    </source>
</evidence>
<dbReference type="Proteomes" id="UP000591131">
    <property type="component" value="Unassembled WGS sequence"/>
</dbReference>
<evidence type="ECO:0000313" key="11">
    <source>
        <dbReference type="Proteomes" id="UP000591131"/>
    </source>
</evidence>
<protein>
    <recommendedName>
        <fullName evidence="9">DNA primase large subunit C-terminal domain-containing protein</fullName>
    </recommendedName>
</protein>
<dbReference type="GO" id="GO:0005658">
    <property type="term" value="C:alpha DNA polymerase:primase complex"/>
    <property type="evidence" value="ECO:0007669"/>
    <property type="project" value="TreeGrafter"/>
</dbReference>
<evidence type="ECO:0000256" key="6">
    <source>
        <dbReference type="ARBA" id="ARBA00023004"/>
    </source>
</evidence>
<keyword evidence="5" id="KW-0479">Metal-binding</keyword>
<name>A0A7J6M2B2_PERCH</name>
<sequence>MRSLIEQMRLRKTHLKHRGRQQLPPFIRSAGLNMEDSLKWFKNEFTRDQTIDGDKFDRHYSYDIKWVYGKVGRMKPSQAFSCSSIIGFEYPTSDQIHGCPFKNMDDNILKKTLNNWAERAGHQASSQIMIDDIVKRSKRESQLACQEWFRIMHPGSSGDGVGNHPNSYFSESIAYHLPKETAIDKMDGVEEEQDSSAAADDNS</sequence>
<comment type="cofactor">
    <cofactor evidence="1">
        <name>[4Fe-4S] cluster</name>
        <dbReference type="ChEBI" id="CHEBI:49883"/>
    </cofactor>
</comment>
<dbReference type="GO" id="GO:0006270">
    <property type="term" value="P:DNA replication initiation"/>
    <property type="evidence" value="ECO:0007669"/>
    <property type="project" value="TreeGrafter"/>
</dbReference>
<dbReference type="OrthoDB" id="421393at2759"/>
<keyword evidence="3" id="KW-0639">Primosome</keyword>